<sequence length="1150" mass="122208">MSDTAIAVVGVGCRFPDAWTPEEFWSNIDNGVISMRPLPDDLLRASGVDEETLRGSDYVRVGTRLPGAAEFAADFFGYTPREAELIDPQHRIFLEVAWEALERAGHISSADAKTVGVFAGSGVGPYSAALFAAKARTEGVAAAVGDLDLTLGGEVDFLPSRTAYKLGLRGPALSVQTGCSSSLYALNYAALSLLAGECDIALAGGSAVQEPLLGYRHKPGRALSDDGQCRSFDHRSNGTNHGSGVGVVVLRRLADALADGDEVLAVLYGSAVGNDGPDKIGYVAPSPAGITRVVSGALNVSGISAERLRYVEAHGTATPLGDQVELAALTTALRRTSAGTGYCRLGSVMSNIGHTGPTAGIAGFIKAVHIAGTGVLPPHPAFERPREPGVLAESPFTISTELGHSTDDCYVLVNSVGMGGSNAAAVLGPPPARTRAAAPRREKVRLQLSARNRTELDALSRKLADALERSELPPADVMYTLRVGRRDFEERRVVTAEPGRLAAALRLPRPPLVKSRRSPARRAALVIGADSAIPADIRELLLAALPAGTETFTDTAAVPADRFVILVGTGPQPGEDRHVLREDAPDLRDEVEAALTEAWLQGVPVDWTPLSPDTGRRIALPSYPFTRQRYWALDRVSLAPGAGAAASAASAASAAPVADTAGDDVEAGLLAIWRDLFGVPAIGLDDHFGALGGTSLLAVQLALEIENRFGCMVNVHRAGGSKVTVRRLAELVRAQKDMSGTPNTGLGDELDRGDDEFIDADLKLPLGSVASARSRGKDFLLTGATGFLGAFLLRELLDHTTGRIYCVVRADDEAAGMDRLRAAAQKFTLPEPDAERVHVVPADLRDLAKAGEVYRDGELGRRVGHIVHCAAKVVFTEPYRTLREENVLPMADLLTWARGHGIRDFSYVSSLAAAGPAMGSANRYLETRAQSLDPQAGSYGAGKWVCERLLTRAEEDGMRVRVFRPGLIMSSSRTGAGNDKDLIYFALISGLAVGGHPQDDRVLMMSPVDLVANAIVELALSPGSIGRAYHLVAERGVSMRRLFALLGAAGLPTEPMPLADWQQRVRRLALETGNPILSAAALLELEGHDDDELAVQAAGWQPWLSRKGLDPRLTGQTLRRGIEFLARRDDLVMKLVGDLVARDEESETER</sequence>
<dbReference type="InterPro" id="IPR036736">
    <property type="entry name" value="ACP-like_sf"/>
</dbReference>
<feature type="domain" description="Ketosynthase family 3 (KS3)" evidence="5">
    <location>
        <begin position="3"/>
        <end position="429"/>
    </location>
</feature>
<dbReference type="InterPro" id="IPR013120">
    <property type="entry name" value="FAR_NAD-bd"/>
</dbReference>
<dbReference type="Gene3D" id="3.30.70.3290">
    <property type="match status" value="1"/>
</dbReference>
<dbReference type="SUPFAM" id="SSF53901">
    <property type="entry name" value="Thiolase-like"/>
    <property type="match status" value="1"/>
</dbReference>
<evidence type="ECO:0000256" key="1">
    <source>
        <dbReference type="ARBA" id="ARBA00022450"/>
    </source>
</evidence>
<dbReference type="SUPFAM" id="SSF51735">
    <property type="entry name" value="NAD(P)-binding Rossmann-fold domains"/>
    <property type="match status" value="1"/>
</dbReference>
<keyword evidence="3" id="KW-0808">Transferase</keyword>
<evidence type="ECO:0000256" key="2">
    <source>
        <dbReference type="ARBA" id="ARBA00022553"/>
    </source>
</evidence>
<dbReference type="Pfam" id="PF00550">
    <property type="entry name" value="PP-binding"/>
    <property type="match status" value="1"/>
</dbReference>
<evidence type="ECO:0000313" key="6">
    <source>
        <dbReference type="EMBL" id="RCG27285.1"/>
    </source>
</evidence>
<dbReference type="GO" id="GO:0005886">
    <property type="term" value="C:plasma membrane"/>
    <property type="evidence" value="ECO:0007669"/>
    <property type="project" value="TreeGrafter"/>
</dbReference>
<reference evidence="6 7" key="1">
    <citation type="submission" date="2018-06" db="EMBL/GenBank/DDBJ databases">
        <title>Sphaerisporangium craniellae sp. nov., isolated from a marine sponge in the South China Sea.</title>
        <authorList>
            <person name="Li L."/>
        </authorList>
    </citation>
    <scope>NUCLEOTIDE SEQUENCE [LARGE SCALE GENOMIC DNA]</scope>
    <source>
        <strain evidence="6 7">CCTCC AA 208026</strain>
    </source>
</reference>
<keyword evidence="1" id="KW-0596">Phosphopantetheine</keyword>
<dbReference type="GO" id="GO:0004315">
    <property type="term" value="F:3-oxoacyl-[acyl-carrier-protein] synthase activity"/>
    <property type="evidence" value="ECO:0007669"/>
    <property type="project" value="InterPro"/>
</dbReference>
<dbReference type="GO" id="GO:0004312">
    <property type="term" value="F:fatty acid synthase activity"/>
    <property type="evidence" value="ECO:0007669"/>
    <property type="project" value="TreeGrafter"/>
</dbReference>
<dbReference type="SUPFAM" id="SSF47336">
    <property type="entry name" value="ACP-like"/>
    <property type="match status" value="1"/>
</dbReference>
<dbReference type="PROSITE" id="PS50075">
    <property type="entry name" value="CARRIER"/>
    <property type="match status" value="1"/>
</dbReference>
<dbReference type="NCBIfam" id="TIGR01746">
    <property type="entry name" value="Thioester-redct"/>
    <property type="match status" value="1"/>
</dbReference>
<dbReference type="InterPro" id="IPR014031">
    <property type="entry name" value="Ketoacyl_synth_C"/>
</dbReference>
<evidence type="ECO:0000259" key="4">
    <source>
        <dbReference type="PROSITE" id="PS50075"/>
    </source>
</evidence>
<evidence type="ECO:0000259" key="5">
    <source>
        <dbReference type="PROSITE" id="PS52004"/>
    </source>
</evidence>
<dbReference type="InterPro" id="IPR016039">
    <property type="entry name" value="Thiolase-like"/>
</dbReference>
<dbReference type="Gene3D" id="1.10.1200.10">
    <property type="entry name" value="ACP-like"/>
    <property type="match status" value="1"/>
</dbReference>
<dbReference type="Pfam" id="PF02801">
    <property type="entry name" value="Ketoacyl-synt_C"/>
    <property type="match status" value="1"/>
</dbReference>
<dbReference type="GO" id="GO:0006633">
    <property type="term" value="P:fatty acid biosynthetic process"/>
    <property type="evidence" value="ECO:0007669"/>
    <property type="project" value="InterPro"/>
</dbReference>
<dbReference type="InterPro" id="IPR010080">
    <property type="entry name" value="Thioester_reductase-like_dom"/>
</dbReference>
<dbReference type="PROSITE" id="PS52004">
    <property type="entry name" value="KS3_2"/>
    <property type="match status" value="1"/>
</dbReference>
<dbReference type="InterPro" id="IPR018201">
    <property type="entry name" value="Ketoacyl_synth_AS"/>
</dbReference>
<dbReference type="OrthoDB" id="4537517at2"/>
<proteinExistence type="predicted"/>
<dbReference type="InterPro" id="IPR014030">
    <property type="entry name" value="Ketoacyl_synth_N"/>
</dbReference>
<gene>
    <name evidence="6" type="ORF">DQ384_26590</name>
</gene>
<dbReference type="PANTHER" id="PTHR43775">
    <property type="entry name" value="FATTY ACID SYNTHASE"/>
    <property type="match status" value="1"/>
</dbReference>
<feature type="domain" description="Carrier" evidence="4">
    <location>
        <begin position="660"/>
        <end position="736"/>
    </location>
</feature>
<dbReference type="Proteomes" id="UP000253094">
    <property type="component" value="Unassembled WGS sequence"/>
</dbReference>
<evidence type="ECO:0000313" key="7">
    <source>
        <dbReference type="Proteomes" id="UP000253094"/>
    </source>
</evidence>
<dbReference type="Gene3D" id="3.40.50.720">
    <property type="entry name" value="NAD(P)-binding Rossmann-like Domain"/>
    <property type="match status" value="1"/>
</dbReference>
<dbReference type="InterPro" id="IPR020841">
    <property type="entry name" value="PKS_Beta-ketoAc_synthase_dom"/>
</dbReference>
<dbReference type="Pfam" id="PF07993">
    <property type="entry name" value="NAD_binding_4"/>
    <property type="match status" value="1"/>
</dbReference>
<dbReference type="Pfam" id="PF00109">
    <property type="entry name" value="ketoacyl-synt"/>
    <property type="match status" value="1"/>
</dbReference>
<dbReference type="InterPro" id="IPR009081">
    <property type="entry name" value="PP-bd_ACP"/>
</dbReference>
<dbReference type="InterPro" id="IPR036291">
    <property type="entry name" value="NAD(P)-bd_dom_sf"/>
</dbReference>
<dbReference type="PANTHER" id="PTHR43775:SF37">
    <property type="entry name" value="SI:DKEY-61P9.11"/>
    <property type="match status" value="1"/>
</dbReference>
<dbReference type="CDD" id="cd00833">
    <property type="entry name" value="PKS"/>
    <property type="match status" value="1"/>
</dbReference>
<dbReference type="InterPro" id="IPR050091">
    <property type="entry name" value="PKS_NRPS_Biosynth_Enz"/>
</dbReference>
<dbReference type="GO" id="GO:0071770">
    <property type="term" value="P:DIM/DIP cell wall layer assembly"/>
    <property type="evidence" value="ECO:0007669"/>
    <property type="project" value="TreeGrafter"/>
</dbReference>
<protein>
    <submittedName>
        <fullName evidence="6">NAD-dependent epimerase/dehydratase family protein</fullName>
    </submittedName>
</protein>
<dbReference type="AlphaFoldDB" id="A0A367FC66"/>
<accession>A0A367FC66</accession>
<dbReference type="GO" id="GO:0005737">
    <property type="term" value="C:cytoplasm"/>
    <property type="evidence" value="ECO:0007669"/>
    <property type="project" value="TreeGrafter"/>
</dbReference>
<dbReference type="PROSITE" id="PS00606">
    <property type="entry name" value="KS3_1"/>
    <property type="match status" value="1"/>
</dbReference>
<comment type="caution">
    <text evidence="6">The sequence shown here is derived from an EMBL/GenBank/DDBJ whole genome shotgun (WGS) entry which is preliminary data.</text>
</comment>
<dbReference type="Gene3D" id="3.40.47.10">
    <property type="match status" value="1"/>
</dbReference>
<keyword evidence="2" id="KW-0597">Phosphoprotein</keyword>
<evidence type="ECO:0000256" key="3">
    <source>
        <dbReference type="ARBA" id="ARBA00022679"/>
    </source>
</evidence>
<dbReference type="RefSeq" id="WP_114031624.1">
    <property type="nucleotide sequence ID" value="NZ_QOIL01000016.1"/>
</dbReference>
<keyword evidence="7" id="KW-1185">Reference proteome</keyword>
<dbReference type="SMART" id="SM00825">
    <property type="entry name" value="PKS_KS"/>
    <property type="match status" value="1"/>
</dbReference>
<dbReference type="Pfam" id="PF22621">
    <property type="entry name" value="CurL-like_PKS_C"/>
    <property type="match status" value="1"/>
</dbReference>
<organism evidence="6 7">
    <name type="scientific">Sphaerisporangium album</name>
    <dbReference type="NCBI Taxonomy" id="509200"/>
    <lineage>
        <taxon>Bacteria</taxon>
        <taxon>Bacillati</taxon>
        <taxon>Actinomycetota</taxon>
        <taxon>Actinomycetes</taxon>
        <taxon>Streptosporangiales</taxon>
        <taxon>Streptosporangiaceae</taxon>
        <taxon>Sphaerisporangium</taxon>
    </lineage>
</organism>
<dbReference type="EMBL" id="QOIL01000016">
    <property type="protein sequence ID" value="RCG27285.1"/>
    <property type="molecule type" value="Genomic_DNA"/>
</dbReference>
<name>A0A367FC66_9ACTN</name>